<dbReference type="InterPro" id="IPR013783">
    <property type="entry name" value="Ig-like_fold"/>
</dbReference>
<evidence type="ECO:0000313" key="2">
    <source>
        <dbReference type="Proteomes" id="UP000015102"/>
    </source>
</evidence>
<sequence>MSVQKVFRKNPIEDRRRDHLKQTWIRLMEGDDDRKSQYTCVAENSKGKREVTAEITVESPQGPPRLQFEPYNMDAFTGTTIELPCKAEGDSPPQ</sequence>
<dbReference type="STRING" id="36166.T1GI43"/>
<evidence type="ECO:0000313" key="1">
    <source>
        <dbReference type="EnsemblMetazoa" id="MESCA003110-PA"/>
    </source>
</evidence>
<keyword evidence="2" id="KW-1185">Reference proteome</keyword>
<proteinExistence type="predicted"/>
<protein>
    <recommendedName>
        <fullName evidence="3">Ig-like domain-containing protein</fullName>
    </recommendedName>
</protein>
<reference evidence="2" key="1">
    <citation type="submission" date="2013-02" db="EMBL/GenBank/DDBJ databases">
        <authorList>
            <person name="Hughes D."/>
        </authorList>
    </citation>
    <scope>NUCLEOTIDE SEQUENCE</scope>
    <source>
        <strain>Durham</strain>
        <strain evidence="2">NC isolate 2 -- Noor lab</strain>
    </source>
</reference>
<dbReference type="Proteomes" id="UP000015102">
    <property type="component" value="Unassembled WGS sequence"/>
</dbReference>
<dbReference type="EMBL" id="CAQQ02134462">
    <property type="status" value="NOT_ANNOTATED_CDS"/>
    <property type="molecule type" value="Genomic_DNA"/>
</dbReference>
<dbReference type="EnsemblMetazoa" id="MESCA003110-RA">
    <property type="protein sequence ID" value="MESCA003110-PA"/>
    <property type="gene ID" value="MESCA003110"/>
</dbReference>
<dbReference type="InterPro" id="IPR036179">
    <property type="entry name" value="Ig-like_dom_sf"/>
</dbReference>
<dbReference type="Gene3D" id="2.60.40.10">
    <property type="entry name" value="Immunoglobulins"/>
    <property type="match status" value="1"/>
</dbReference>
<accession>T1GI43</accession>
<dbReference type="HOGENOM" id="CLU_2392227_0_0_1"/>
<organism evidence="1 2">
    <name type="scientific">Megaselia scalaris</name>
    <name type="common">Humpbacked fly</name>
    <name type="synonym">Phora scalaris</name>
    <dbReference type="NCBI Taxonomy" id="36166"/>
    <lineage>
        <taxon>Eukaryota</taxon>
        <taxon>Metazoa</taxon>
        <taxon>Ecdysozoa</taxon>
        <taxon>Arthropoda</taxon>
        <taxon>Hexapoda</taxon>
        <taxon>Insecta</taxon>
        <taxon>Pterygota</taxon>
        <taxon>Neoptera</taxon>
        <taxon>Endopterygota</taxon>
        <taxon>Diptera</taxon>
        <taxon>Brachycera</taxon>
        <taxon>Muscomorpha</taxon>
        <taxon>Platypezoidea</taxon>
        <taxon>Phoridae</taxon>
        <taxon>Megaseliini</taxon>
        <taxon>Megaselia</taxon>
    </lineage>
</organism>
<reference evidence="1" key="2">
    <citation type="submission" date="2015-06" db="UniProtKB">
        <authorList>
            <consortium name="EnsemblMetazoa"/>
        </authorList>
    </citation>
    <scope>IDENTIFICATION</scope>
</reference>
<dbReference type="AlphaFoldDB" id="T1GI43"/>
<evidence type="ECO:0008006" key="3">
    <source>
        <dbReference type="Google" id="ProtNLM"/>
    </source>
</evidence>
<dbReference type="SUPFAM" id="SSF48726">
    <property type="entry name" value="Immunoglobulin"/>
    <property type="match status" value="1"/>
</dbReference>
<name>T1GI43_MEGSC</name>